<feature type="binding site" evidence="6">
    <location>
        <position position="96"/>
    </location>
    <ligand>
        <name>substrate</name>
    </ligand>
</feature>
<feature type="binding site" evidence="6">
    <location>
        <position position="352"/>
    </location>
    <ligand>
        <name>substrate</name>
    </ligand>
</feature>
<dbReference type="PRINTS" id="PR00082">
    <property type="entry name" value="GLFDHDRGNASE"/>
</dbReference>
<dbReference type="InterPro" id="IPR006096">
    <property type="entry name" value="Glu/Leu/Phe/Val/Trp_DH_C"/>
</dbReference>
<keyword evidence="3 4" id="KW-0560">Oxidoreductase</keyword>
<accession>A0A1H2Q0F4</accession>
<dbReference type="AlphaFoldDB" id="A0A1H2Q0F4"/>
<dbReference type="PIRSF" id="PIRSF000185">
    <property type="entry name" value="Glu_DH"/>
    <property type="match status" value="1"/>
</dbReference>
<evidence type="ECO:0000259" key="9">
    <source>
        <dbReference type="SMART" id="SM00839"/>
    </source>
</evidence>
<reference evidence="10 11" key="1">
    <citation type="submission" date="2016-10" db="EMBL/GenBank/DDBJ databases">
        <authorList>
            <person name="de Groot N.N."/>
        </authorList>
    </citation>
    <scope>NUCLEOTIDE SEQUENCE [LARGE SCALE GENOMIC DNA]</scope>
    <source>
        <strain evidence="10 11">DSM 23126</strain>
    </source>
</reference>
<dbReference type="InterPro" id="IPR014362">
    <property type="entry name" value="Glu_DH"/>
</dbReference>
<feature type="binding site" evidence="6">
    <location>
        <position position="223"/>
    </location>
    <ligand>
        <name>NAD(+)</name>
        <dbReference type="ChEBI" id="CHEBI:57540"/>
    </ligand>
</feature>
<dbReference type="GO" id="GO:0006538">
    <property type="term" value="P:L-glutamate catabolic process"/>
    <property type="evidence" value="ECO:0007669"/>
    <property type="project" value="TreeGrafter"/>
</dbReference>
<name>A0A1H2Q0F4_9BACI</name>
<dbReference type="Gene3D" id="3.40.50.720">
    <property type="entry name" value="NAD(P)-binding Rossmann-like Domain"/>
    <property type="match status" value="1"/>
</dbReference>
<feature type="domain" description="Glutamate/phenylalanine/leucine/valine/L-tryptophan dehydrogenase C-terminal" evidence="9">
    <location>
        <begin position="185"/>
        <end position="416"/>
    </location>
</feature>
<dbReference type="InterPro" id="IPR033922">
    <property type="entry name" value="NAD_bind_Glu_DH"/>
</dbReference>
<evidence type="ECO:0000256" key="5">
    <source>
        <dbReference type="PIRSR" id="PIRSR000185-1"/>
    </source>
</evidence>
<evidence type="ECO:0000313" key="11">
    <source>
        <dbReference type="Proteomes" id="UP000199488"/>
    </source>
</evidence>
<dbReference type="Gene3D" id="3.40.50.10860">
    <property type="entry name" value="Leucine Dehydrogenase, chain A, domain 1"/>
    <property type="match status" value="1"/>
</dbReference>
<dbReference type="Pfam" id="PF00208">
    <property type="entry name" value="ELFV_dehydrog"/>
    <property type="match status" value="1"/>
</dbReference>
<comment type="similarity">
    <text evidence="1 4 8">Belongs to the Glu/Leu/Phe/Val dehydrogenases family.</text>
</comment>
<organism evidence="10 11">
    <name type="scientific">Marinococcus luteus</name>
    <dbReference type="NCBI Taxonomy" id="1122204"/>
    <lineage>
        <taxon>Bacteria</taxon>
        <taxon>Bacillati</taxon>
        <taxon>Bacillota</taxon>
        <taxon>Bacilli</taxon>
        <taxon>Bacillales</taxon>
        <taxon>Bacillaceae</taxon>
        <taxon>Marinococcus</taxon>
    </lineage>
</organism>
<gene>
    <name evidence="10" type="ORF">SAMN05421781_0056</name>
</gene>
<dbReference type="GO" id="GO:0004352">
    <property type="term" value="F:glutamate dehydrogenase (NAD+) activity"/>
    <property type="evidence" value="ECO:0007669"/>
    <property type="project" value="TreeGrafter"/>
</dbReference>
<dbReference type="RefSeq" id="WP_091610027.1">
    <property type="nucleotide sequence ID" value="NZ_FNNC01000001.1"/>
</dbReference>
<dbReference type="SMART" id="SM00839">
    <property type="entry name" value="ELFV_dehydrog"/>
    <property type="match status" value="1"/>
</dbReference>
<keyword evidence="11" id="KW-1185">Reference proteome</keyword>
<evidence type="ECO:0000313" key="10">
    <source>
        <dbReference type="EMBL" id="SDW00308.1"/>
    </source>
</evidence>
<keyword evidence="6" id="KW-0520">NAD</keyword>
<evidence type="ECO:0000256" key="6">
    <source>
        <dbReference type="PIRSR" id="PIRSR000185-2"/>
    </source>
</evidence>
<sequence length="418" mass="46143">MTGQNNQGPLGVVHQQIAEASRLIQLPNTVETILKYPKRKVEVQFPVEMDDGHTQMFTGYRTQHNDVLGPVKGGLRFHPQTDEEETEALAAWMTFKCALVQIPHGGAKGGVVCDPSMLSDRELRQVSRGYTEALFDLLGPNKDVPAPDVYTDPKIMSVMMDTYSRMAGGHEPGVITGKPPLVGGSKARESATAQGAVYIIEKMLEQENKRAEDVRVAVQGFGNAGQIAARLLYDLGCKIVSVSDSKAALYEKNGLDIPRAQQAKAGENGLQDYGENNMLENTMDILYTDTDILIPAAMEGVITEENAGRIKAPKIMELANGPTTPEADHILKDQGQAVYPDILVNAGGVIVSYLESVQNHMNYYWSEDVINERMKAFILEAYEQTEKSAYEHKTTNRNGAMIFAMDRLQEAMKYRGWI</sequence>
<dbReference type="InterPro" id="IPR046346">
    <property type="entry name" value="Aminoacid_DH-like_N_sf"/>
</dbReference>
<feature type="binding site" evidence="6">
    <location>
        <position position="192"/>
    </location>
    <ligand>
        <name>NAD(+)</name>
        <dbReference type="ChEBI" id="CHEBI:57540"/>
    </ligand>
</feature>
<proteinExistence type="inferred from homology"/>
<dbReference type="CDD" id="cd01076">
    <property type="entry name" value="NAD_bind_1_Glu_DH"/>
    <property type="match status" value="1"/>
</dbReference>
<dbReference type="EMBL" id="FNNC01000001">
    <property type="protein sequence ID" value="SDW00308.1"/>
    <property type="molecule type" value="Genomic_DNA"/>
</dbReference>
<feature type="binding site" evidence="6">
    <location>
        <position position="72"/>
    </location>
    <ligand>
        <name>substrate</name>
    </ligand>
</feature>
<evidence type="ECO:0000256" key="8">
    <source>
        <dbReference type="RuleBase" id="RU004417"/>
    </source>
</evidence>
<dbReference type="Pfam" id="PF02812">
    <property type="entry name" value="ELFV_dehydrog_N"/>
    <property type="match status" value="1"/>
</dbReference>
<feature type="site" description="Important for catalysis" evidence="7">
    <location>
        <position position="148"/>
    </location>
</feature>
<keyword evidence="6" id="KW-0547">Nucleotide-binding</keyword>
<feature type="active site" description="Proton donor" evidence="5">
    <location>
        <position position="108"/>
    </location>
</feature>
<evidence type="ECO:0000256" key="3">
    <source>
        <dbReference type="ARBA" id="ARBA00023002"/>
    </source>
</evidence>
<dbReference type="InterPro" id="IPR006095">
    <property type="entry name" value="Glu/Leu/Phe/Val/Trp_DH"/>
</dbReference>
<dbReference type="PANTHER" id="PTHR11606">
    <property type="entry name" value="GLUTAMATE DEHYDROGENASE"/>
    <property type="match status" value="1"/>
</dbReference>
<dbReference type="PANTHER" id="PTHR11606:SF13">
    <property type="entry name" value="GLUTAMATE DEHYDROGENASE 1, MITOCHONDRIAL"/>
    <property type="match status" value="1"/>
</dbReference>
<dbReference type="STRING" id="1122204.SAMN05421781_0056"/>
<dbReference type="InterPro" id="IPR033524">
    <property type="entry name" value="Glu/Leu/Phe/Val_DH_AS"/>
</dbReference>
<evidence type="ECO:0000256" key="7">
    <source>
        <dbReference type="PIRSR" id="PIRSR000185-3"/>
    </source>
</evidence>
<evidence type="ECO:0000256" key="1">
    <source>
        <dbReference type="ARBA" id="ARBA00006382"/>
    </source>
</evidence>
<dbReference type="InterPro" id="IPR006097">
    <property type="entry name" value="Glu/Leu/Phe/Val/Trp_DH_dimer"/>
</dbReference>
<evidence type="ECO:0000256" key="4">
    <source>
        <dbReference type="PIRNR" id="PIRNR000185"/>
    </source>
</evidence>
<dbReference type="SUPFAM" id="SSF53223">
    <property type="entry name" value="Aminoacid dehydrogenase-like, N-terminal domain"/>
    <property type="match status" value="1"/>
</dbReference>
<evidence type="ECO:0000256" key="2">
    <source>
        <dbReference type="ARBA" id="ARBA00012896"/>
    </source>
</evidence>
<dbReference type="PROSITE" id="PS00074">
    <property type="entry name" value="GLFV_DEHYDROGENASE"/>
    <property type="match status" value="1"/>
</dbReference>
<dbReference type="InterPro" id="IPR036291">
    <property type="entry name" value="NAD(P)-bd_dom_sf"/>
</dbReference>
<dbReference type="OrthoDB" id="9803297at2"/>
<dbReference type="GO" id="GO:0000166">
    <property type="term" value="F:nucleotide binding"/>
    <property type="evidence" value="ECO:0007669"/>
    <property type="project" value="UniProtKB-KW"/>
</dbReference>
<protein>
    <recommendedName>
        <fullName evidence="2 4">Glutamate dehydrogenase</fullName>
    </recommendedName>
</protein>
<dbReference type="Proteomes" id="UP000199488">
    <property type="component" value="Unassembled WGS sequence"/>
</dbReference>
<dbReference type="SUPFAM" id="SSF51735">
    <property type="entry name" value="NAD(P)-binding Rossmann-fold domains"/>
    <property type="match status" value="1"/>
</dbReference>